<keyword evidence="4" id="KW-1185">Reference proteome</keyword>
<dbReference type="CDD" id="cd07711">
    <property type="entry name" value="MBLAC1-like_MBL-fold"/>
    <property type="match status" value="1"/>
</dbReference>
<dbReference type="EMBL" id="CAJFDI010000006">
    <property type="protein sequence ID" value="CAD5234460.1"/>
    <property type="molecule type" value="Genomic_DNA"/>
</dbReference>
<dbReference type="OrthoDB" id="10250730at2759"/>
<dbReference type="AlphaFoldDB" id="A0A1I7SMK7"/>
<evidence type="ECO:0000313" key="5">
    <source>
        <dbReference type="WBParaSite" id="BXY_1429200.1"/>
    </source>
</evidence>
<dbReference type="Proteomes" id="UP000095284">
    <property type="component" value="Unplaced"/>
</dbReference>
<evidence type="ECO:0000313" key="3">
    <source>
        <dbReference type="Proteomes" id="UP000095284"/>
    </source>
</evidence>
<evidence type="ECO:0000313" key="2">
    <source>
        <dbReference type="EMBL" id="CAD5234460.1"/>
    </source>
</evidence>
<reference evidence="5" key="1">
    <citation type="submission" date="2016-11" db="UniProtKB">
        <authorList>
            <consortium name="WormBaseParasite"/>
        </authorList>
    </citation>
    <scope>IDENTIFICATION</scope>
</reference>
<name>A0A1I7SMK7_BURXY</name>
<evidence type="ECO:0000259" key="1">
    <source>
        <dbReference type="SMART" id="SM00849"/>
    </source>
</evidence>
<organism evidence="3 5">
    <name type="scientific">Bursaphelenchus xylophilus</name>
    <name type="common">Pinewood nematode worm</name>
    <name type="synonym">Aphelenchoides xylophilus</name>
    <dbReference type="NCBI Taxonomy" id="6326"/>
    <lineage>
        <taxon>Eukaryota</taxon>
        <taxon>Metazoa</taxon>
        <taxon>Ecdysozoa</taxon>
        <taxon>Nematoda</taxon>
        <taxon>Chromadorea</taxon>
        <taxon>Rhabditida</taxon>
        <taxon>Tylenchina</taxon>
        <taxon>Tylenchomorpha</taxon>
        <taxon>Aphelenchoidea</taxon>
        <taxon>Aphelenchoididae</taxon>
        <taxon>Bursaphelenchus</taxon>
    </lineage>
</organism>
<dbReference type="Proteomes" id="UP000659654">
    <property type="component" value="Unassembled WGS sequence"/>
</dbReference>
<dbReference type="PANTHER" id="PTHR23200:SF39">
    <property type="entry name" value="PROTEIN CBG14679"/>
    <property type="match status" value="1"/>
</dbReference>
<evidence type="ECO:0000313" key="4">
    <source>
        <dbReference type="Proteomes" id="UP000659654"/>
    </source>
</evidence>
<dbReference type="InterPro" id="IPR036866">
    <property type="entry name" value="RibonucZ/Hydroxyglut_hydro"/>
</dbReference>
<dbReference type="SUPFAM" id="SSF56281">
    <property type="entry name" value="Metallo-hydrolase/oxidoreductase"/>
    <property type="match status" value="1"/>
</dbReference>
<dbReference type="Proteomes" id="UP000582659">
    <property type="component" value="Unassembled WGS sequence"/>
</dbReference>
<proteinExistence type="predicted"/>
<protein>
    <submittedName>
        <fullName evidence="2">(pine wood nematode) hypothetical protein</fullName>
    </submittedName>
    <submittedName>
        <fullName evidence="5">Lactamase_B domain-containing protein</fullName>
    </submittedName>
</protein>
<dbReference type="eggNOG" id="KOG4736">
    <property type="taxonomic scope" value="Eukaryota"/>
</dbReference>
<reference evidence="2" key="2">
    <citation type="submission" date="2020-09" db="EMBL/GenBank/DDBJ databases">
        <authorList>
            <person name="Kikuchi T."/>
        </authorList>
    </citation>
    <scope>NUCLEOTIDE SEQUENCE</scope>
    <source>
        <strain evidence="2">Ka4C1</strain>
    </source>
</reference>
<dbReference type="InterPro" id="IPR039344">
    <property type="entry name" value="MBLAC1"/>
</dbReference>
<dbReference type="SMART" id="SM00849">
    <property type="entry name" value="Lactamase_B"/>
    <property type="match status" value="1"/>
</dbReference>
<dbReference type="PANTHER" id="PTHR23200">
    <property type="entry name" value="METALLO-BETA-LACTAMASE DOMAIN-CONTAINING PROTEIN 1"/>
    <property type="match status" value="1"/>
</dbReference>
<dbReference type="EMBL" id="CAJFCV020000006">
    <property type="protein sequence ID" value="CAG9130266.1"/>
    <property type="molecule type" value="Genomic_DNA"/>
</dbReference>
<dbReference type="Pfam" id="PF00753">
    <property type="entry name" value="Lactamase_B"/>
    <property type="match status" value="1"/>
</dbReference>
<dbReference type="WBParaSite" id="BXY_1429200.1">
    <property type="protein sequence ID" value="BXY_1429200.1"/>
    <property type="gene ID" value="BXY_1429200"/>
</dbReference>
<dbReference type="Gene3D" id="3.60.15.10">
    <property type="entry name" value="Ribonuclease Z/Hydroxyacylglutathione hydrolase-like"/>
    <property type="match status" value="1"/>
</dbReference>
<dbReference type="SMR" id="A0A1I7SMK7"/>
<gene>
    <name evidence="2" type="ORF">BXYJ_LOCUS14551</name>
</gene>
<sequence length="460" mass="50726">MGCWEENWSLDQPQSLQVLFELRMFSFDFPRPIMSTLRLIPLLLTAWILTNEKIKIVLSQPLPSAVASGTPQTITEESSTRVIPLIEGMMYPTEKGYVMVSSVTLVLDQGYAIVVDSPSASDKQTTELMLKALSNLGISPSQVHVALTTHGHPDHFGQQNLFSNARHLFGPYDYISSVFNRNELFTKNEMRLTTNVEVWNTPGHTNQDVSVIVREVPSLGVVGVVGDLFYSELDALSSGEDWSRDAWNAALGLENRKRVLCTCDVIVPGHSRIFKVTQEMRSRVGCSAGVPSGQIRSKSAPNPLVPTQIPGQIPQIPSSQTSIVEPSQYPLGQLPPISSQLPQFLPGQPIQNDKFSEGNVLSQTIRFREPELEQMEGIQPSVISLPKEALIQKDWSRTSQEPAPISETSELNKAVLLPVLESAATHLANYLTAAQPGGPVPIPQHTATEVRTYPYHVKMT</sequence>
<dbReference type="InterPro" id="IPR001279">
    <property type="entry name" value="Metallo-B-lactamas"/>
</dbReference>
<accession>A0A1I7SMK7</accession>
<feature type="domain" description="Metallo-beta-lactamase" evidence="1">
    <location>
        <begin position="100"/>
        <end position="270"/>
    </location>
</feature>